<dbReference type="AlphaFoldDB" id="A0A9W7J2J8"/>
<feature type="compositionally biased region" description="Low complexity" evidence="1">
    <location>
        <begin position="111"/>
        <end position="121"/>
    </location>
</feature>
<dbReference type="PANTHER" id="PTHR14791:SF29">
    <property type="entry name" value="PROTEIN KIBRA"/>
    <property type="match status" value="1"/>
</dbReference>
<gene>
    <name evidence="2" type="ORF">HRI_004219900</name>
</gene>
<comment type="caution">
    <text evidence="2">The sequence shown here is derived from an EMBL/GenBank/DDBJ whole genome shotgun (WGS) entry which is preliminary data.</text>
</comment>
<dbReference type="InterPro" id="IPR051105">
    <property type="entry name" value="WWC/KIBRA_Hippo_Reg"/>
</dbReference>
<protein>
    <submittedName>
        <fullName evidence="2">Uncharacterized protein</fullName>
    </submittedName>
</protein>
<sequence length="177" mass="19576">MKEPNTAAITASLERSLRNCSLNHENGVEDDGNVDIKVSNGAVFNNSGISLPYFWEQQCLDLKAEDVYYKNYRDGVESTEDPRRAAVAAEYGGDFSSDDDDGDSWYDSEDYSSSGSSPSEDNNNNHRAVLEEENGNVLVVAGCKSCYMYFMVPKKAEACPKCNGHLLRFDRSLISSP</sequence>
<organism evidence="2 3">
    <name type="scientific">Hibiscus trionum</name>
    <name type="common">Flower of an hour</name>
    <dbReference type="NCBI Taxonomy" id="183268"/>
    <lineage>
        <taxon>Eukaryota</taxon>
        <taxon>Viridiplantae</taxon>
        <taxon>Streptophyta</taxon>
        <taxon>Embryophyta</taxon>
        <taxon>Tracheophyta</taxon>
        <taxon>Spermatophyta</taxon>
        <taxon>Magnoliopsida</taxon>
        <taxon>eudicotyledons</taxon>
        <taxon>Gunneridae</taxon>
        <taxon>Pentapetalae</taxon>
        <taxon>rosids</taxon>
        <taxon>malvids</taxon>
        <taxon>Malvales</taxon>
        <taxon>Malvaceae</taxon>
        <taxon>Malvoideae</taxon>
        <taxon>Hibiscus</taxon>
    </lineage>
</organism>
<feature type="compositionally biased region" description="Basic and acidic residues" evidence="1">
    <location>
        <begin position="75"/>
        <end position="84"/>
    </location>
</feature>
<evidence type="ECO:0000313" key="2">
    <source>
        <dbReference type="EMBL" id="GMJ05507.1"/>
    </source>
</evidence>
<feature type="region of interest" description="Disordered" evidence="1">
    <location>
        <begin position="75"/>
        <end position="125"/>
    </location>
</feature>
<proteinExistence type="predicted"/>
<dbReference type="EMBL" id="BSYR01000044">
    <property type="protein sequence ID" value="GMJ05507.1"/>
    <property type="molecule type" value="Genomic_DNA"/>
</dbReference>
<evidence type="ECO:0000313" key="3">
    <source>
        <dbReference type="Proteomes" id="UP001165190"/>
    </source>
</evidence>
<feature type="compositionally biased region" description="Acidic residues" evidence="1">
    <location>
        <begin position="96"/>
        <end position="110"/>
    </location>
</feature>
<evidence type="ECO:0000256" key="1">
    <source>
        <dbReference type="SAM" id="MobiDB-lite"/>
    </source>
</evidence>
<reference evidence="2" key="1">
    <citation type="submission" date="2023-05" db="EMBL/GenBank/DDBJ databases">
        <title>Genome and transcriptome analyses reveal genes involved in the formation of fine ridges on petal epidermal cells in Hibiscus trionum.</title>
        <authorList>
            <person name="Koshimizu S."/>
            <person name="Masuda S."/>
            <person name="Ishii T."/>
            <person name="Shirasu K."/>
            <person name="Hoshino A."/>
            <person name="Arita M."/>
        </authorList>
    </citation>
    <scope>NUCLEOTIDE SEQUENCE</scope>
    <source>
        <strain evidence="2">Hamamatsu line</strain>
    </source>
</reference>
<accession>A0A9W7J2J8</accession>
<keyword evidence="3" id="KW-1185">Reference proteome</keyword>
<dbReference type="PANTHER" id="PTHR14791">
    <property type="entry name" value="BOMB/KIRA PROTEINS"/>
    <property type="match status" value="1"/>
</dbReference>
<dbReference type="OrthoDB" id="987034at2759"/>
<name>A0A9W7J2J8_HIBTR</name>
<dbReference type="Proteomes" id="UP001165190">
    <property type="component" value="Unassembled WGS sequence"/>
</dbReference>